<proteinExistence type="predicted"/>
<evidence type="ECO:0000313" key="2">
    <source>
        <dbReference type="Proteomes" id="UP000075476"/>
    </source>
</evidence>
<dbReference type="EMBL" id="LOMO01000046">
    <property type="protein sequence ID" value="KXY43663.1"/>
    <property type="molecule type" value="Genomic_DNA"/>
</dbReference>
<comment type="caution">
    <text evidence="1">The sequence shown here is derived from an EMBL/GenBank/DDBJ whole genome shotgun (WGS) entry which is preliminary data.</text>
</comment>
<reference evidence="1 2" key="1">
    <citation type="submission" date="2015-12" db="EMBL/GenBank/DDBJ databases">
        <title>Bacillus cereus Group isolate.</title>
        <authorList>
            <person name="Kovac J."/>
        </authorList>
    </citation>
    <scope>NUCLEOTIDE SEQUENCE [LARGE SCALE GENOMIC DNA]</scope>
    <source>
        <strain evidence="1 2">FSL K6-0073</strain>
    </source>
</reference>
<protein>
    <submittedName>
        <fullName evidence="1">Uncharacterized protein</fullName>
    </submittedName>
</protein>
<dbReference type="Proteomes" id="UP000075476">
    <property type="component" value="Unassembled WGS sequence"/>
</dbReference>
<name>A0A9X0SNA0_BACCE</name>
<evidence type="ECO:0000313" key="1">
    <source>
        <dbReference type="EMBL" id="KXY43663.1"/>
    </source>
</evidence>
<organism evidence="1 2">
    <name type="scientific">Bacillus cereus</name>
    <dbReference type="NCBI Taxonomy" id="1396"/>
    <lineage>
        <taxon>Bacteria</taxon>
        <taxon>Bacillati</taxon>
        <taxon>Bacillota</taxon>
        <taxon>Bacilli</taxon>
        <taxon>Bacillales</taxon>
        <taxon>Bacillaceae</taxon>
        <taxon>Bacillus</taxon>
        <taxon>Bacillus cereus group</taxon>
    </lineage>
</organism>
<sequence>MLAGVFHFKNFQFSIFCVIIKNKSIWIERTLSTYANIYFVMDQQLDSITLKKAPRFFKGVVCPLFPLQRNVTHL</sequence>
<dbReference type="AlphaFoldDB" id="A0A9X0SNA0"/>
<accession>A0A9X0SNA0</accession>
<gene>
    <name evidence="1" type="ORF">AT268_03410</name>
</gene>